<feature type="compositionally biased region" description="Polar residues" evidence="1">
    <location>
        <begin position="160"/>
        <end position="173"/>
    </location>
</feature>
<evidence type="ECO:0000313" key="4">
    <source>
        <dbReference type="Proteomes" id="UP000663823"/>
    </source>
</evidence>
<gene>
    <name evidence="3" type="ORF">OTI717_LOCUS15414</name>
    <name evidence="2" type="ORF">RFH988_LOCUS27390</name>
</gene>
<evidence type="ECO:0000313" key="3">
    <source>
        <dbReference type="EMBL" id="CAF3747978.1"/>
    </source>
</evidence>
<dbReference type="OrthoDB" id="10067228at2759"/>
<dbReference type="EMBL" id="CAJNOO010002307">
    <property type="protein sequence ID" value="CAF1255302.1"/>
    <property type="molecule type" value="Genomic_DNA"/>
</dbReference>
<dbReference type="EMBL" id="CAJOAX010001818">
    <property type="protein sequence ID" value="CAF3747978.1"/>
    <property type="molecule type" value="Genomic_DNA"/>
</dbReference>
<organism evidence="3 4">
    <name type="scientific">Rotaria sordida</name>
    <dbReference type="NCBI Taxonomy" id="392033"/>
    <lineage>
        <taxon>Eukaryota</taxon>
        <taxon>Metazoa</taxon>
        <taxon>Spiralia</taxon>
        <taxon>Gnathifera</taxon>
        <taxon>Rotifera</taxon>
        <taxon>Eurotatoria</taxon>
        <taxon>Bdelloidea</taxon>
        <taxon>Philodinida</taxon>
        <taxon>Philodinidae</taxon>
        <taxon>Rotaria</taxon>
    </lineage>
</organism>
<evidence type="ECO:0000256" key="1">
    <source>
        <dbReference type="SAM" id="MobiDB-lite"/>
    </source>
</evidence>
<dbReference type="Proteomes" id="UP000663823">
    <property type="component" value="Unassembled WGS sequence"/>
</dbReference>
<dbReference type="Proteomes" id="UP000663882">
    <property type="component" value="Unassembled WGS sequence"/>
</dbReference>
<dbReference type="AlphaFoldDB" id="A0A818XYS8"/>
<accession>A0A818XYS8</accession>
<proteinExistence type="predicted"/>
<name>A0A818XYS8_9BILA</name>
<protein>
    <submittedName>
        <fullName evidence="3">Uncharacterized protein</fullName>
    </submittedName>
</protein>
<reference evidence="3" key="1">
    <citation type="submission" date="2021-02" db="EMBL/GenBank/DDBJ databases">
        <authorList>
            <person name="Nowell W R."/>
        </authorList>
    </citation>
    <scope>NUCLEOTIDE SEQUENCE</scope>
</reference>
<sequence length="247" mass="27875">MENNGSFFHYLSIIGYMGWSHGDFQLIETHFFLKVFMHYNELQRNNDLLSRKTEEKLKQSRNTKILSTTAAPVNIISSSLFSTPPMTTAPQTRTSSDPDIALKSIAEHRRYFFNLLKIWCSNHKDDFMSDSFDLKEGEDFILNVLYDQNNNLKEQKKINLQQSPDTLSSSTSMILKPSPPIQQPASLAPVSVSTGALSSMTIPSANTQTPALKTNSRKRGHSSSQVASSQKTKRNRSQTYASLLFQD</sequence>
<feature type="region of interest" description="Disordered" evidence="1">
    <location>
        <begin position="160"/>
        <end position="247"/>
    </location>
</feature>
<comment type="caution">
    <text evidence="3">The sequence shown here is derived from an EMBL/GenBank/DDBJ whole genome shotgun (WGS) entry which is preliminary data.</text>
</comment>
<evidence type="ECO:0000313" key="2">
    <source>
        <dbReference type="EMBL" id="CAF1255302.1"/>
    </source>
</evidence>
<feature type="compositionally biased region" description="Polar residues" evidence="1">
    <location>
        <begin position="191"/>
        <end position="214"/>
    </location>
</feature>